<dbReference type="STRING" id="665126.ABB55_22090"/>
<dbReference type="PANTHER" id="PTHR22576">
    <property type="entry name" value="MUCOSA ASSOCIATED LYMPHOID TISSUE LYMPHOMA TRANSLOCATION PROTEIN 1/PARACASPASE"/>
    <property type="match status" value="1"/>
</dbReference>
<keyword evidence="4" id="KW-1185">Reference proteome</keyword>
<dbReference type="Pfam" id="PF00656">
    <property type="entry name" value="Peptidase_C14"/>
    <property type="match status" value="1"/>
</dbReference>
<evidence type="ECO:0000259" key="2">
    <source>
        <dbReference type="Pfam" id="PF00656"/>
    </source>
</evidence>
<feature type="compositionally biased region" description="Gly residues" evidence="1">
    <location>
        <begin position="510"/>
        <end position="908"/>
    </location>
</feature>
<reference evidence="3 4" key="1">
    <citation type="submission" date="2015-09" db="EMBL/GenBank/DDBJ databases">
        <authorList>
            <person name="Jackson K.R."/>
            <person name="Lunt B.L."/>
            <person name="Fisher J.N.B."/>
            <person name="Gardner A.V."/>
            <person name="Bailey M.E."/>
            <person name="Deus L.M."/>
            <person name="Earl A.S."/>
            <person name="Gibby P.D."/>
            <person name="Hartmann K.A."/>
            <person name="Liu J.E."/>
            <person name="Manci A.M."/>
            <person name="Nielsen D.A."/>
            <person name="Solomon M.B."/>
            <person name="Breakwell D.P."/>
            <person name="Burnett S.H."/>
            <person name="Grose J.H."/>
        </authorList>
    </citation>
    <scope>NUCLEOTIDE SEQUENCE [LARGE SCALE GENOMIC DNA]</scope>
    <source>
        <strain evidence="3 4">16</strain>
    </source>
</reference>
<dbReference type="InterPro" id="IPR052039">
    <property type="entry name" value="Caspase-related_regulators"/>
</dbReference>
<dbReference type="Gene3D" id="3.40.50.1460">
    <property type="match status" value="1"/>
</dbReference>
<feature type="compositionally biased region" description="Gly residues" evidence="1">
    <location>
        <begin position="265"/>
        <end position="283"/>
    </location>
</feature>
<protein>
    <recommendedName>
        <fullName evidence="2">Peptidase C14 caspase domain-containing protein</fullName>
    </recommendedName>
</protein>
<dbReference type="InterPro" id="IPR011600">
    <property type="entry name" value="Pept_C14_caspase"/>
</dbReference>
<evidence type="ECO:0000313" key="3">
    <source>
        <dbReference type="EMBL" id="KPL54581.1"/>
    </source>
</evidence>
<dbReference type="EMBL" id="LJYW01000001">
    <property type="protein sequence ID" value="KPL54581.1"/>
    <property type="molecule type" value="Genomic_DNA"/>
</dbReference>
<comment type="caution">
    <text evidence="3">The sequence shown here is derived from an EMBL/GenBank/DDBJ whole genome shotgun (WGS) entry which is preliminary data.</text>
</comment>
<dbReference type="GO" id="GO:0006508">
    <property type="term" value="P:proteolysis"/>
    <property type="evidence" value="ECO:0007669"/>
    <property type="project" value="InterPro"/>
</dbReference>
<evidence type="ECO:0000256" key="1">
    <source>
        <dbReference type="SAM" id="MobiDB-lite"/>
    </source>
</evidence>
<reference evidence="3 4" key="2">
    <citation type="submission" date="2015-10" db="EMBL/GenBank/DDBJ databases">
        <title>Draft Genome Sequence of Prosthecomicrobium hirschii ATCC 27832.</title>
        <authorList>
            <person name="Daniel J."/>
            <person name="Givan S.A."/>
            <person name="Brun Y.V."/>
            <person name="Brown P.J."/>
        </authorList>
    </citation>
    <scope>NUCLEOTIDE SEQUENCE [LARGE SCALE GENOMIC DNA]</scope>
    <source>
        <strain evidence="3 4">16</strain>
    </source>
</reference>
<evidence type="ECO:0000313" key="4">
    <source>
        <dbReference type="Proteomes" id="UP000048984"/>
    </source>
</evidence>
<dbReference type="AlphaFoldDB" id="A0A0P6VS25"/>
<sequence length="938" mass="94202">MIRVLAVFATLVGVALFQVGGAGLGHAQNQAELRFGLVIGNDSYAEGPLATAANDAGLVADTLGEAGFDVTGLRNQDQTGMRRAMRDFLDKVGQGGGSAVAFVYVSGYGLQYEGENYLVPAGARIDRDTDIPIEAIRVSDFTRALAALPIKARMVVLDASRPSPFARNGQPLAAGLALTEPEPGTLLAFNAAPGSVEPPANGDYGPYAQALAEVIRLGGLEPDQVFARVRLRVDQLTGGATVPWHASNIEEPFQFFEGGVPDQGQGQGQGFSQGQGQGQGFGQQQGFAQAGQIPPRPASMREAGPAGAYAMALERDDLDAFEEFLSYYGNDPLAGRIRALMAARREAITWRRTVEYDSAEAYWSYLRRYPNGPHAADARRRLGRLSAAYEPPSRFQEVEYDVAPPPEPEVVYVGRPNFGFTGYAPPPPPPTYLLPPTIYVLPPKPVKPPPSVILLPQFIKPQKPFILKLPANVVQPPVQGWQLGKIPGTAPKPNIKFNQNPNGTFVFKQGGQGFGPGKPGPGFGQGQGFQGQGFQGQGGQGFGQGGLPQGGGQFGGKGKPGGPGFGNQQGQGFGQGQGGQGQGFQGQGFQGQGGQGAGQGGLPQGGGQFGGKGKPGGPGFGNQQGQGFGQGQGGQGQGFQGQGGQGAGQGGLPQGGGQFGGKGKPGGPGFGNQQGQGFGQGQGGQGQGFQGQGAGQGGLPQGGGQFGGKGKPGGPGFGNQQGQGFGQGQGGQGQGFQGQGGQGAGQGGLPQGGGQFGGKGKPGGPGFGNQQGQGFGQGQGFQGQGGQGAGQGGLPQGGGQFGGKGKPGGPGFGNQQGQGGGQGQGQGGQGFQGQGGGQFGGKGKPGGPAFGNQQGQGQGQGQGHGQGQGFQGQGGGKGPGFQGQGGQGFGNPNRGQGGGQFQGGGQGGKVNNPPPNAPPGVIKRNNGQNCVPAPGKVC</sequence>
<feature type="region of interest" description="Disordered" evidence="1">
    <location>
        <begin position="504"/>
        <end position="938"/>
    </location>
</feature>
<feature type="domain" description="Peptidase C14 caspase" evidence="2">
    <location>
        <begin position="35"/>
        <end position="253"/>
    </location>
</feature>
<gene>
    <name evidence="3" type="ORF">ABB55_22090</name>
</gene>
<dbReference type="InterPro" id="IPR029030">
    <property type="entry name" value="Caspase-like_dom_sf"/>
</dbReference>
<dbReference type="SUPFAM" id="SSF52129">
    <property type="entry name" value="Caspase-like"/>
    <property type="match status" value="1"/>
</dbReference>
<dbReference type="Proteomes" id="UP000048984">
    <property type="component" value="Unassembled WGS sequence"/>
</dbReference>
<accession>A0A0P6VS25</accession>
<name>A0A0P6VS25_9HYPH</name>
<organism evidence="3 4">
    <name type="scientific">Prosthecodimorpha hirschii</name>
    <dbReference type="NCBI Taxonomy" id="665126"/>
    <lineage>
        <taxon>Bacteria</taxon>
        <taxon>Pseudomonadati</taxon>
        <taxon>Pseudomonadota</taxon>
        <taxon>Alphaproteobacteria</taxon>
        <taxon>Hyphomicrobiales</taxon>
        <taxon>Ancalomicrobiaceae</taxon>
        <taxon>Prosthecodimorpha</taxon>
    </lineage>
</organism>
<feature type="region of interest" description="Disordered" evidence="1">
    <location>
        <begin position="259"/>
        <end position="304"/>
    </location>
</feature>
<dbReference type="RefSeq" id="WP_054360748.1">
    <property type="nucleotide sequence ID" value="NZ_LJYW01000001.1"/>
</dbReference>
<proteinExistence type="predicted"/>
<dbReference type="PANTHER" id="PTHR22576:SF37">
    <property type="entry name" value="MUCOSA-ASSOCIATED LYMPHOID TISSUE LYMPHOMA TRANSLOCATION PROTEIN 1"/>
    <property type="match status" value="1"/>
</dbReference>
<dbReference type="GO" id="GO:0004197">
    <property type="term" value="F:cysteine-type endopeptidase activity"/>
    <property type="evidence" value="ECO:0007669"/>
    <property type="project" value="InterPro"/>
</dbReference>